<dbReference type="OrthoDB" id="2448307at2759"/>
<dbReference type="InterPro" id="IPR040410">
    <property type="entry name" value="UPF0658_Golgi"/>
</dbReference>
<feature type="transmembrane region" description="Helical" evidence="1">
    <location>
        <begin position="64"/>
        <end position="86"/>
    </location>
</feature>
<protein>
    <submittedName>
        <fullName evidence="2">Uncharacterized protein</fullName>
    </submittedName>
</protein>
<evidence type="ECO:0000313" key="3">
    <source>
        <dbReference type="Proteomes" id="UP000274922"/>
    </source>
</evidence>
<feature type="transmembrane region" description="Helical" evidence="1">
    <location>
        <begin position="29"/>
        <end position="52"/>
    </location>
</feature>
<dbReference type="Proteomes" id="UP000274922">
    <property type="component" value="Unassembled WGS sequence"/>
</dbReference>
<feature type="transmembrane region" description="Helical" evidence="1">
    <location>
        <begin position="250"/>
        <end position="276"/>
    </location>
</feature>
<feature type="transmembrane region" description="Helical" evidence="1">
    <location>
        <begin position="319"/>
        <end position="346"/>
    </location>
</feature>
<feature type="transmembrane region" description="Helical" evidence="1">
    <location>
        <begin position="92"/>
        <end position="113"/>
    </location>
</feature>
<evidence type="ECO:0000313" key="2">
    <source>
        <dbReference type="EMBL" id="RKP03791.1"/>
    </source>
</evidence>
<dbReference type="PANTHER" id="PTHR34391">
    <property type="entry name" value="UPF0658 GOLGI APPARATUS MEMBRANE PROTEIN C1952.10C-RELATED"/>
    <property type="match status" value="1"/>
</dbReference>
<gene>
    <name evidence="2" type="ORF">CXG81DRAFT_23627</name>
</gene>
<keyword evidence="3" id="KW-1185">Reference proteome</keyword>
<keyword evidence="1" id="KW-0812">Transmembrane</keyword>
<proteinExistence type="predicted"/>
<reference evidence="3" key="1">
    <citation type="journal article" date="2018" name="Nat. Microbiol.">
        <title>Leveraging single-cell genomics to expand the fungal tree of life.</title>
        <authorList>
            <person name="Ahrendt S.R."/>
            <person name="Quandt C.A."/>
            <person name="Ciobanu D."/>
            <person name="Clum A."/>
            <person name="Salamov A."/>
            <person name="Andreopoulos B."/>
            <person name="Cheng J.F."/>
            <person name="Woyke T."/>
            <person name="Pelin A."/>
            <person name="Henrissat B."/>
            <person name="Reynolds N.K."/>
            <person name="Benny G.L."/>
            <person name="Smith M.E."/>
            <person name="James T.Y."/>
            <person name="Grigoriev I.V."/>
        </authorList>
    </citation>
    <scope>NUCLEOTIDE SEQUENCE [LARGE SCALE GENOMIC DNA]</scope>
    <source>
        <strain evidence="3">ATCC 52028</strain>
    </source>
</reference>
<feature type="transmembrane region" description="Helical" evidence="1">
    <location>
        <begin position="209"/>
        <end position="235"/>
    </location>
</feature>
<dbReference type="AlphaFoldDB" id="A0A4P9XF24"/>
<dbReference type="GO" id="GO:0005794">
    <property type="term" value="C:Golgi apparatus"/>
    <property type="evidence" value="ECO:0007669"/>
    <property type="project" value="TreeGrafter"/>
</dbReference>
<keyword evidence="1" id="KW-1133">Transmembrane helix</keyword>
<organism evidence="2 3">
    <name type="scientific">Caulochytrium protostelioides</name>
    <dbReference type="NCBI Taxonomy" id="1555241"/>
    <lineage>
        <taxon>Eukaryota</taxon>
        <taxon>Fungi</taxon>
        <taxon>Fungi incertae sedis</taxon>
        <taxon>Chytridiomycota</taxon>
        <taxon>Chytridiomycota incertae sedis</taxon>
        <taxon>Chytridiomycetes</taxon>
        <taxon>Caulochytriales</taxon>
        <taxon>Caulochytriaceae</taxon>
        <taxon>Caulochytrium</taxon>
    </lineage>
</organism>
<name>A0A4P9XF24_9FUNG</name>
<evidence type="ECO:0000256" key="1">
    <source>
        <dbReference type="SAM" id="Phobius"/>
    </source>
</evidence>
<keyword evidence="1" id="KW-0472">Membrane</keyword>
<sequence>MIPDRLLRLAQPLNITAPWGRYLVTFSGARAAICGGIQVGCMVSLSLFLWGVWSGGGTGVQPFLLVYQGLTLAALLFQLLCFADAVRNHNTVMMMATAIFNYAILVFTVAQVFQVRSARNCGYDWLAGVFQYDQCGYTNTQGYADVRANVRFADACLYLCYTQLAVTALFNLAEPLLLFKVYHKYGWQIFKTQSASTTARRILRWYHTFVSVLKINVFFAVGIVVQIALAIYFSFETSDAVGTQQLSRSYLITLVLALGIPLIIVAPLSMLAGFLGAQRASRWWMALFLALATLTLGGYGLLFYFAFGSLSRPFQISRIWIATFAAVEIVLTFAMIVTGALLLRLFKHGYRDVVHRMNSGIQSVSPTHASLPRKNVLD</sequence>
<feature type="transmembrane region" description="Helical" evidence="1">
    <location>
        <begin position="283"/>
        <end position="307"/>
    </location>
</feature>
<accession>A0A4P9XF24</accession>
<dbReference type="EMBL" id="ML014118">
    <property type="protein sequence ID" value="RKP03791.1"/>
    <property type="molecule type" value="Genomic_DNA"/>
</dbReference>
<dbReference type="PANTHER" id="PTHR34391:SF1">
    <property type="entry name" value="UPF0658 GOLGI APPARATUS MEMBRANE PROTEIN C1952.10C-RELATED"/>
    <property type="match status" value="1"/>
</dbReference>